<dbReference type="EMBL" id="UYWY01024394">
    <property type="protein sequence ID" value="VDM48710.1"/>
    <property type="molecule type" value="Genomic_DNA"/>
</dbReference>
<proteinExistence type="predicted"/>
<dbReference type="Proteomes" id="UP000050794">
    <property type="component" value="Unassembled WGS sequence"/>
</dbReference>
<sequence length="154" mass="17262">MTILTTVLELIADILRSLLSNICHHVFQINLDAGSSHAIDSASRLLRTPLSKSEQRVVFEEIRRIALELTTKEINDLGPAVEEFFPYLTFEEILAIKHSELTPSSPSSSWLERLLNVSDSTLQQPSPGEFILVVFCVHSCFLLSDQISALYFAD</sequence>
<accession>A0A183V9G9</accession>
<name>A0A183V9G9_TOXCA</name>
<dbReference type="WBParaSite" id="TCNE_0001739001-mRNA-1">
    <property type="protein sequence ID" value="TCNE_0001739001-mRNA-1"/>
    <property type="gene ID" value="TCNE_0001739001"/>
</dbReference>
<gene>
    <name evidence="1" type="ORF">TCNE_LOCUS17389</name>
</gene>
<protein>
    <submittedName>
        <fullName evidence="3">Conserved oligomeric Golgi complex subunit 7</fullName>
    </submittedName>
</protein>
<dbReference type="AlphaFoldDB" id="A0A183V9G9"/>
<keyword evidence="2" id="KW-1185">Reference proteome</keyword>
<evidence type="ECO:0000313" key="2">
    <source>
        <dbReference type="Proteomes" id="UP000050794"/>
    </source>
</evidence>
<evidence type="ECO:0000313" key="1">
    <source>
        <dbReference type="EMBL" id="VDM48710.1"/>
    </source>
</evidence>
<reference evidence="1 2" key="2">
    <citation type="submission" date="2018-11" db="EMBL/GenBank/DDBJ databases">
        <authorList>
            <consortium name="Pathogen Informatics"/>
        </authorList>
    </citation>
    <scope>NUCLEOTIDE SEQUENCE [LARGE SCALE GENOMIC DNA]</scope>
</reference>
<evidence type="ECO:0000313" key="3">
    <source>
        <dbReference type="WBParaSite" id="TCNE_0001739001-mRNA-1"/>
    </source>
</evidence>
<organism evidence="2 3">
    <name type="scientific">Toxocara canis</name>
    <name type="common">Canine roundworm</name>
    <dbReference type="NCBI Taxonomy" id="6265"/>
    <lineage>
        <taxon>Eukaryota</taxon>
        <taxon>Metazoa</taxon>
        <taxon>Ecdysozoa</taxon>
        <taxon>Nematoda</taxon>
        <taxon>Chromadorea</taxon>
        <taxon>Rhabditida</taxon>
        <taxon>Spirurina</taxon>
        <taxon>Ascaridomorpha</taxon>
        <taxon>Ascaridoidea</taxon>
        <taxon>Toxocaridae</taxon>
        <taxon>Toxocara</taxon>
    </lineage>
</organism>
<reference evidence="3" key="1">
    <citation type="submission" date="2016-06" db="UniProtKB">
        <authorList>
            <consortium name="WormBaseParasite"/>
        </authorList>
    </citation>
    <scope>IDENTIFICATION</scope>
</reference>